<dbReference type="EMBL" id="JACQRX010000279">
    <property type="protein sequence ID" value="MBI4252067.1"/>
    <property type="molecule type" value="Genomic_DNA"/>
</dbReference>
<evidence type="ECO:0000256" key="14">
    <source>
        <dbReference type="ARBA" id="ARBA00023098"/>
    </source>
</evidence>
<keyword evidence="15 19" id="KW-0472">Membrane</keyword>
<evidence type="ECO:0000256" key="16">
    <source>
        <dbReference type="ARBA" id="ARBA00023209"/>
    </source>
</evidence>
<organism evidence="20 21">
    <name type="scientific">Tectimicrobiota bacterium</name>
    <dbReference type="NCBI Taxonomy" id="2528274"/>
    <lineage>
        <taxon>Bacteria</taxon>
        <taxon>Pseudomonadati</taxon>
        <taxon>Nitrospinota/Tectimicrobiota group</taxon>
        <taxon>Candidatus Tectimicrobiota</taxon>
    </lineage>
</organism>
<evidence type="ECO:0000313" key="21">
    <source>
        <dbReference type="Proteomes" id="UP000752292"/>
    </source>
</evidence>
<keyword evidence="16" id="KW-0594">Phospholipid biosynthesis</keyword>
<dbReference type="PROSITE" id="PS01315">
    <property type="entry name" value="CDS"/>
    <property type="match status" value="1"/>
</dbReference>
<evidence type="ECO:0000256" key="4">
    <source>
        <dbReference type="ARBA" id="ARBA00005189"/>
    </source>
</evidence>
<dbReference type="InterPro" id="IPR000374">
    <property type="entry name" value="PC_trans"/>
</dbReference>
<evidence type="ECO:0000256" key="8">
    <source>
        <dbReference type="ARBA" id="ARBA00022475"/>
    </source>
</evidence>
<keyword evidence="17" id="KW-1208">Phospholipid metabolism</keyword>
<comment type="catalytic activity">
    <reaction evidence="1 18">
        <text>a 1,2-diacyl-sn-glycero-3-phosphate + CTP + H(+) = a CDP-1,2-diacyl-sn-glycerol + diphosphate</text>
        <dbReference type="Rhea" id="RHEA:16229"/>
        <dbReference type="ChEBI" id="CHEBI:15378"/>
        <dbReference type="ChEBI" id="CHEBI:33019"/>
        <dbReference type="ChEBI" id="CHEBI:37563"/>
        <dbReference type="ChEBI" id="CHEBI:58332"/>
        <dbReference type="ChEBI" id="CHEBI:58608"/>
        <dbReference type="EC" id="2.7.7.41"/>
    </reaction>
</comment>
<feature type="transmembrane region" description="Helical" evidence="19">
    <location>
        <begin position="100"/>
        <end position="125"/>
    </location>
</feature>
<dbReference type="GO" id="GO:0004605">
    <property type="term" value="F:phosphatidate cytidylyltransferase activity"/>
    <property type="evidence" value="ECO:0007669"/>
    <property type="project" value="UniProtKB-EC"/>
</dbReference>
<dbReference type="PANTHER" id="PTHR46382">
    <property type="entry name" value="PHOSPHATIDATE CYTIDYLYLTRANSFERASE"/>
    <property type="match status" value="1"/>
</dbReference>
<sequence>MARFLSALALGAPVVLFVWFAPPIAFVWLVLLFVFRAGWEFQGLMRACGWPGREWETALDAAALLLAGWAGGVFPGLALTLILLRLLVRSLGVPEPRQGIAGSGVTLLGTVWIGGAGTLLASTGVLPGGRAAVLFLFAVVWANDVAAFYVGRRLGRRPLAPVISPSKTVEGGLGGLLAGAAMAGLFALWLPVPGLGLAGAVAAGLGLGLLAQVGDLCESLLKRAAGTKDASGLIPGHGGVLDRIDGLLLSAPPFYYLLHWLTGG</sequence>
<evidence type="ECO:0000256" key="6">
    <source>
        <dbReference type="ARBA" id="ARBA00012487"/>
    </source>
</evidence>
<keyword evidence="8" id="KW-1003">Cell membrane</keyword>
<evidence type="ECO:0000313" key="20">
    <source>
        <dbReference type="EMBL" id="MBI4252067.1"/>
    </source>
</evidence>
<evidence type="ECO:0000256" key="3">
    <source>
        <dbReference type="ARBA" id="ARBA00005119"/>
    </source>
</evidence>
<evidence type="ECO:0000256" key="7">
    <source>
        <dbReference type="ARBA" id="ARBA00019373"/>
    </source>
</evidence>
<keyword evidence="11 18" id="KW-0812">Transmembrane</keyword>
<comment type="pathway">
    <text evidence="3 18">Phospholipid metabolism; CDP-diacylglycerol biosynthesis; CDP-diacylglycerol from sn-glycerol 3-phosphate: step 3/3.</text>
</comment>
<evidence type="ECO:0000256" key="17">
    <source>
        <dbReference type="ARBA" id="ARBA00023264"/>
    </source>
</evidence>
<comment type="pathway">
    <text evidence="4">Lipid metabolism.</text>
</comment>
<reference evidence="20" key="1">
    <citation type="submission" date="2020-07" db="EMBL/GenBank/DDBJ databases">
        <title>Huge and variable diversity of episymbiotic CPR bacteria and DPANN archaea in groundwater ecosystems.</title>
        <authorList>
            <person name="He C.Y."/>
            <person name="Keren R."/>
            <person name="Whittaker M."/>
            <person name="Farag I.F."/>
            <person name="Doudna J."/>
            <person name="Cate J.H.D."/>
            <person name="Banfield J.F."/>
        </authorList>
    </citation>
    <scope>NUCLEOTIDE SEQUENCE</scope>
    <source>
        <strain evidence="20">NC_groundwater_1370_Ag_S-0.2um_69_93</strain>
    </source>
</reference>
<evidence type="ECO:0000256" key="1">
    <source>
        <dbReference type="ARBA" id="ARBA00001698"/>
    </source>
</evidence>
<dbReference type="EC" id="2.7.7.41" evidence="6 18"/>
<dbReference type="GO" id="GO:0016024">
    <property type="term" value="P:CDP-diacylglycerol biosynthetic process"/>
    <property type="evidence" value="ECO:0007669"/>
    <property type="project" value="TreeGrafter"/>
</dbReference>
<evidence type="ECO:0000256" key="10">
    <source>
        <dbReference type="ARBA" id="ARBA00022679"/>
    </source>
</evidence>
<comment type="similarity">
    <text evidence="5 18">Belongs to the CDS family.</text>
</comment>
<keyword evidence="10 18" id="KW-0808">Transferase</keyword>
<keyword evidence="12 18" id="KW-0548">Nucleotidyltransferase</keyword>
<feature type="transmembrane region" description="Helical" evidence="19">
    <location>
        <begin position="7"/>
        <end position="35"/>
    </location>
</feature>
<dbReference type="GO" id="GO:0005886">
    <property type="term" value="C:plasma membrane"/>
    <property type="evidence" value="ECO:0007669"/>
    <property type="project" value="UniProtKB-SubCell"/>
</dbReference>
<gene>
    <name evidence="20" type="ORF">HY618_06360</name>
</gene>
<evidence type="ECO:0000256" key="11">
    <source>
        <dbReference type="ARBA" id="ARBA00022692"/>
    </source>
</evidence>
<feature type="transmembrane region" description="Helical" evidence="19">
    <location>
        <begin position="131"/>
        <end position="150"/>
    </location>
</feature>
<keyword evidence="9" id="KW-0444">Lipid biosynthesis</keyword>
<feature type="transmembrane region" description="Helical" evidence="19">
    <location>
        <begin position="61"/>
        <end position="88"/>
    </location>
</feature>
<feature type="transmembrane region" description="Helical" evidence="19">
    <location>
        <begin position="171"/>
        <end position="189"/>
    </location>
</feature>
<evidence type="ECO:0000256" key="9">
    <source>
        <dbReference type="ARBA" id="ARBA00022516"/>
    </source>
</evidence>
<dbReference type="Pfam" id="PF01148">
    <property type="entry name" value="CTP_transf_1"/>
    <property type="match status" value="1"/>
</dbReference>
<dbReference type="PANTHER" id="PTHR46382:SF1">
    <property type="entry name" value="PHOSPHATIDATE CYTIDYLYLTRANSFERASE"/>
    <property type="match status" value="1"/>
</dbReference>
<keyword evidence="13 19" id="KW-1133">Transmembrane helix</keyword>
<feature type="transmembrane region" description="Helical" evidence="19">
    <location>
        <begin position="195"/>
        <end position="213"/>
    </location>
</feature>
<proteinExistence type="inferred from homology"/>
<evidence type="ECO:0000256" key="15">
    <source>
        <dbReference type="ARBA" id="ARBA00023136"/>
    </source>
</evidence>
<accession>A0A933E834</accession>
<protein>
    <recommendedName>
        <fullName evidence="7 18">Phosphatidate cytidylyltransferase</fullName>
        <ecNumber evidence="6 18">2.7.7.41</ecNumber>
    </recommendedName>
</protein>
<evidence type="ECO:0000256" key="5">
    <source>
        <dbReference type="ARBA" id="ARBA00010185"/>
    </source>
</evidence>
<keyword evidence="14" id="KW-0443">Lipid metabolism</keyword>
<evidence type="ECO:0000256" key="18">
    <source>
        <dbReference type="RuleBase" id="RU003938"/>
    </source>
</evidence>
<evidence type="ECO:0000256" key="13">
    <source>
        <dbReference type="ARBA" id="ARBA00022989"/>
    </source>
</evidence>
<evidence type="ECO:0000256" key="2">
    <source>
        <dbReference type="ARBA" id="ARBA00004651"/>
    </source>
</evidence>
<dbReference type="AlphaFoldDB" id="A0A933E834"/>
<dbReference type="Proteomes" id="UP000752292">
    <property type="component" value="Unassembled WGS sequence"/>
</dbReference>
<evidence type="ECO:0000256" key="12">
    <source>
        <dbReference type="ARBA" id="ARBA00022695"/>
    </source>
</evidence>
<comment type="subcellular location">
    <subcellularLocation>
        <location evidence="2">Cell membrane</location>
        <topology evidence="2">Multi-pass membrane protein</topology>
    </subcellularLocation>
</comment>
<comment type="caution">
    <text evidence="20">The sequence shown here is derived from an EMBL/GenBank/DDBJ whole genome shotgun (WGS) entry which is preliminary data.</text>
</comment>
<name>A0A933E834_UNCTE</name>
<evidence type="ECO:0000256" key="19">
    <source>
        <dbReference type="SAM" id="Phobius"/>
    </source>
</evidence>